<sequence>MGTAVWVLGGCFLPQDEYYLDEVPVPRNDPPRIVENLVQPPYRILRGFGSKPRCELEFSIIVEDPNLGDTLTAYWYVDYDPNQPRGADREVTILPKGDDDPRRDERPTIKPIFNSAEFSRLNTPGDHVVEVVVSDRALQGRVPQADIVQLPNGELLTNPGYATSYVWFVRTEQGDCP</sequence>
<dbReference type="AlphaFoldDB" id="A0A1L9B3I1"/>
<evidence type="ECO:0000313" key="2">
    <source>
        <dbReference type="Proteomes" id="UP000182229"/>
    </source>
</evidence>
<dbReference type="EMBL" id="MPIN01000009">
    <property type="protein sequence ID" value="OJH36786.1"/>
    <property type="molecule type" value="Genomic_DNA"/>
</dbReference>
<name>A0A1L9B3I1_9BACT</name>
<keyword evidence="2" id="KW-1185">Reference proteome</keyword>
<accession>A0A1L9B3I1</accession>
<organism evidence="1 2">
    <name type="scientific">Cystobacter ferrugineus</name>
    <dbReference type="NCBI Taxonomy" id="83449"/>
    <lineage>
        <taxon>Bacteria</taxon>
        <taxon>Pseudomonadati</taxon>
        <taxon>Myxococcota</taxon>
        <taxon>Myxococcia</taxon>
        <taxon>Myxococcales</taxon>
        <taxon>Cystobacterineae</taxon>
        <taxon>Archangiaceae</taxon>
        <taxon>Cystobacter</taxon>
    </lineage>
</organism>
<dbReference type="OrthoDB" id="5522957at2"/>
<dbReference type="Proteomes" id="UP000182229">
    <property type="component" value="Unassembled WGS sequence"/>
</dbReference>
<dbReference type="RefSeq" id="WP_071901942.1">
    <property type="nucleotide sequence ID" value="NZ_MPIN01000009.1"/>
</dbReference>
<gene>
    <name evidence="1" type="ORF">BON30_30225</name>
</gene>
<proteinExistence type="predicted"/>
<comment type="caution">
    <text evidence="1">The sequence shown here is derived from an EMBL/GenBank/DDBJ whole genome shotgun (WGS) entry which is preliminary data.</text>
</comment>
<dbReference type="STRING" id="83449.BON30_30225"/>
<reference evidence="2" key="1">
    <citation type="submission" date="2016-11" db="EMBL/GenBank/DDBJ databases">
        <authorList>
            <person name="Shukria A."/>
            <person name="Stevens D.C."/>
        </authorList>
    </citation>
    <scope>NUCLEOTIDE SEQUENCE [LARGE SCALE GENOMIC DNA]</scope>
    <source>
        <strain evidence="2">Cbfe23</strain>
    </source>
</reference>
<evidence type="ECO:0000313" key="1">
    <source>
        <dbReference type="EMBL" id="OJH36786.1"/>
    </source>
</evidence>
<reference evidence="1 2" key="2">
    <citation type="submission" date="2016-12" db="EMBL/GenBank/DDBJ databases">
        <title>Draft Genome Sequence of Cystobacter ferrugineus Strain Cbfe23.</title>
        <authorList>
            <person name="Akbar S."/>
            <person name="Dowd S.E."/>
            <person name="Stevens D.C."/>
        </authorList>
    </citation>
    <scope>NUCLEOTIDE SEQUENCE [LARGE SCALE GENOMIC DNA]</scope>
    <source>
        <strain evidence="1 2">Cbfe23</strain>
    </source>
</reference>
<protein>
    <submittedName>
        <fullName evidence="1">Uncharacterized protein</fullName>
    </submittedName>
</protein>